<evidence type="ECO:0000313" key="1">
    <source>
        <dbReference type="EMBL" id="EOR92700.1"/>
    </source>
</evidence>
<dbReference type="AlphaFoldDB" id="R9GMG0"/>
<evidence type="ECO:0000313" key="2">
    <source>
        <dbReference type="Proteomes" id="UP000014174"/>
    </source>
</evidence>
<dbReference type="EMBL" id="AQPN01000145">
    <property type="protein sequence ID" value="EOR92700.1"/>
    <property type="molecule type" value="Genomic_DNA"/>
</dbReference>
<sequence>MYLKYLFYTCNFILSEITLDISSMISTRENKYGEQKK</sequence>
<reference evidence="1 2" key="1">
    <citation type="journal article" date="2013" name="Genome Announc.">
        <title>Draft Genome Sequence of Arcticibacter svalbardensis Strain MN12-7T, a Member of the Family Sphingobacteriaceae Isolated from an Arctic Soil Sample.</title>
        <authorList>
            <person name="Shivaji S."/>
            <person name="Ara S."/>
            <person name="Prasad S."/>
            <person name="Manasa B.P."/>
            <person name="Begum Z."/>
            <person name="Singh A."/>
            <person name="Kumar Pinnaka A."/>
        </authorList>
    </citation>
    <scope>NUCLEOTIDE SEQUENCE [LARGE SCALE GENOMIC DNA]</scope>
    <source>
        <strain evidence="1 2">MN12-7</strain>
    </source>
</reference>
<dbReference type="Proteomes" id="UP000014174">
    <property type="component" value="Unassembled WGS sequence"/>
</dbReference>
<accession>R9GMG0</accession>
<organism evidence="1 2">
    <name type="scientific">Arcticibacter svalbardensis MN12-7</name>
    <dbReference type="NCBI Taxonomy" id="1150600"/>
    <lineage>
        <taxon>Bacteria</taxon>
        <taxon>Pseudomonadati</taxon>
        <taxon>Bacteroidota</taxon>
        <taxon>Sphingobacteriia</taxon>
        <taxon>Sphingobacteriales</taxon>
        <taxon>Sphingobacteriaceae</taxon>
        <taxon>Arcticibacter</taxon>
    </lineage>
</organism>
<comment type="caution">
    <text evidence="1">The sequence shown here is derived from an EMBL/GenBank/DDBJ whole genome shotgun (WGS) entry which is preliminary data.</text>
</comment>
<proteinExistence type="predicted"/>
<name>R9GMG0_9SPHI</name>
<protein>
    <submittedName>
        <fullName evidence="1">Uncharacterized protein</fullName>
    </submittedName>
</protein>
<gene>
    <name evidence="1" type="ORF">ADIARSV_4212</name>
</gene>
<keyword evidence="2" id="KW-1185">Reference proteome</keyword>